<dbReference type="AlphaFoldDB" id="A0A0F9P4M6"/>
<dbReference type="PANTHER" id="PTHR41774:SF1">
    <property type="entry name" value="NGG1P INTERACTING FACTOR NIF3"/>
    <property type="match status" value="1"/>
</dbReference>
<sequence>MYKLVFFVPESHKERVKQAVFTQGAGCYDTYDCCSWETIGTGQFKPLSGSQPFIGEQDKIETVVEYRVEMICASDKIKAVLQALILSHPYETPAYEVWSIQTLDDF</sequence>
<evidence type="ECO:0000313" key="1">
    <source>
        <dbReference type="EMBL" id="KKN19352.1"/>
    </source>
</evidence>
<comment type="caution">
    <text evidence="1">The sequence shown here is derived from an EMBL/GenBank/DDBJ whole genome shotgun (WGS) entry which is preliminary data.</text>
</comment>
<accession>A0A0F9P4M6</accession>
<dbReference type="FunFam" id="3.30.70.120:FF:000006">
    <property type="entry name" value="GTP cyclohydrolase 1 type 2 homolog"/>
    <property type="match status" value="1"/>
</dbReference>
<protein>
    <recommendedName>
        <fullName evidence="2">NGG1p interacting factor NIF3</fullName>
    </recommendedName>
</protein>
<organism evidence="1">
    <name type="scientific">marine sediment metagenome</name>
    <dbReference type="NCBI Taxonomy" id="412755"/>
    <lineage>
        <taxon>unclassified sequences</taxon>
        <taxon>metagenomes</taxon>
        <taxon>ecological metagenomes</taxon>
    </lineage>
</organism>
<proteinExistence type="predicted"/>
<dbReference type="EMBL" id="LAZR01003344">
    <property type="protein sequence ID" value="KKN19352.1"/>
    <property type="molecule type" value="Genomic_DNA"/>
</dbReference>
<dbReference type="InterPro" id="IPR036069">
    <property type="entry name" value="DUF34/NIF3_sf"/>
</dbReference>
<dbReference type="Gene3D" id="3.30.70.120">
    <property type="match status" value="1"/>
</dbReference>
<dbReference type="SUPFAM" id="SSF102705">
    <property type="entry name" value="NIF3 (NGG1p interacting factor 3)-like"/>
    <property type="match status" value="1"/>
</dbReference>
<gene>
    <name evidence="1" type="ORF">LCGC14_0946570</name>
</gene>
<dbReference type="PANTHER" id="PTHR41774">
    <property type="match status" value="1"/>
</dbReference>
<evidence type="ECO:0008006" key="2">
    <source>
        <dbReference type="Google" id="ProtNLM"/>
    </source>
</evidence>
<reference evidence="1" key="1">
    <citation type="journal article" date="2015" name="Nature">
        <title>Complex archaea that bridge the gap between prokaryotes and eukaryotes.</title>
        <authorList>
            <person name="Spang A."/>
            <person name="Saw J.H."/>
            <person name="Jorgensen S.L."/>
            <person name="Zaremba-Niedzwiedzka K."/>
            <person name="Martijn J."/>
            <person name="Lind A.E."/>
            <person name="van Eijk R."/>
            <person name="Schleper C."/>
            <person name="Guy L."/>
            <person name="Ettema T.J."/>
        </authorList>
    </citation>
    <scope>NUCLEOTIDE SEQUENCE</scope>
</reference>
<name>A0A0F9P4M6_9ZZZZ</name>
<dbReference type="InterPro" id="IPR015867">
    <property type="entry name" value="N-reg_PII/ATP_PRibTrfase_C"/>
</dbReference>